<feature type="transmembrane region" description="Helical" evidence="2">
    <location>
        <begin position="20"/>
        <end position="42"/>
    </location>
</feature>
<feature type="transmembrane region" description="Helical" evidence="2">
    <location>
        <begin position="63"/>
        <end position="89"/>
    </location>
</feature>
<dbReference type="GO" id="GO:0005886">
    <property type="term" value="C:plasma membrane"/>
    <property type="evidence" value="ECO:0007669"/>
    <property type="project" value="TreeGrafter"/>
</dbReference>
<proteinExistence type="predicted"/>
<keyword evidence="2" id="KW-0472">Membrane</keyword>
<protein>
    <recommendedName>
        <fullName evidence="4">Polysaccharide biosynthesis protein C-terminal domain-containing protein</fullName>
    </recommendedName>
</protein>
<name>X1IW83_9ZZZZ</name>
<keyword evidence="1" id="KW-0813">Transport</keyword>
<keyword evidence="2" id="KW-1133">Transmembrane helix</keyword>
<evidence type="ECO:0008006" key="4">
    <source>
        <dbReference type="Google" id="ProtNLM"/>
    </source>
</evidence>
<keyword evidence="2" id="KW-0812">Transmembrane</keyword>
<feature type="non-terminal residue" evidence="3">
    <location>
        <position position="1"/>
    </location>
</feature>
<evidence type="ECO:0000256" key="1">
    <source>
        <dbReference type="ARBA" id="ARBA00022448"/>
    </source>
</evidence>
<sequence length="270" mass="29988">LNYILIFGKLGLPALGLRGAAIATVLAIIVETGLLLFVFLRAPVAVEFGTRAWRWSWPRTKQMLSVGLPMAVSFMLDVACWTVFIGFVVGRFGATQLAANNVAEQIIHLSFLPALGMSHATAALVGQYIGRKDIRGARLRAYTALKLTAGYMCTMGLIFLLFRRHLITLFRTDPGVVFWGTRILILAALFQFVDAFGIIMMGALRGAGDTRWPAVVTVFYASCVMLPSSYYLGYVLDYQVVGAWLGATLYVFLYGATMWWRFESGRWEKI</sequence>
<accession>X1IW83</accession>
<feature type="transmembrane region" description="Helical" evidence="2">
    <location>
        <begin position="212"/>
        <end position="232"/>
    </location>
</feature>
<feature type="transmembrane region" description="Helical" evidence="2">
    <location>
        <begin position="182"/>
        <end position="200"/>
    </location>
</feature>
<dbReference type="NCBIfam" id="TIGR00797">
    <property type="entry name" value="matE"/>
    <property type="match status" value="1"/>
</dbReference>
<dbReference type="PANTHER" id="PTHR43298:SF2">
    <property type="entry name" value="FMN_FAD EXPORTER YEEO-RELATED"/>
    <property type="match status" value="1"/>
</dbReference>
<evidence type="ECO:0000313" key="3">
    <source>
        <dbReference type="EMBL" id="GAH73490.1"/>
    </source>
</evidence>
<dbReference type="EMBL" id="BARU01027369">
    <property type="protein sequence ID" value="GAH73490.1"/>
    <property type="molecule type" value="Genomic_DNA"/>
</dbReference>
<organism evidence="3">
    <name type="scientific">marine sediment metagenome</name>
    <dbReference type="NCBI Taxonomy" id="412755"/>
    <lineage>
        <taxon>unclassified sequences</taxon>
        <taxon>metagenomes</taxon>
        <taxon>ecological metagenomes</taxon>
    </lineage>
</organism>
<dbReference type="PANTHER" id="PTHR43298">
    <property type="entry name" value="MULTIDRUG RESISTANCE PROTEIN NORM-RELATED"/>
    <property type="match status" value="1"/>
</dbReference>
<gene>
    <name evidence="3" type="ORF">S03H2_43827</name>
</gene>
<dbReference type="Pfam" id="PF01554">
    <property type="entry name" value="MatE"/>
    <property type="match status" value="1"/>
</dbReference>
<feature type="non-terminal residue" evidence="3">
    <location>
        <position position="270"/>
    </location>
</feature>
<comment type="caution">
    <text evidence="3">The sequence shown here is derived from an EMBL/GenBank/DDBJ whole genome shotgun (WGS) entry which is preliminary data.</text>
</comment>
<feature type="transmembrane region" description="Helical" evidence="2">
    <location>
        <begin position="141"/>
        <end position="162"/>
    </location>
</feature>
<dbReference type="AlphaFoldDB" id="X1IW83"/>
<dbReference type="InterPro" id="IPR050222">
    <property type="entry name" value="MATE_MdtK"/>
</dbReference>
<dbReference type="InterPro" id="IPR002528">
    <property type="entry name" value="MATE_fam"/>
</dbReference>
<feature type="transmembrane region" description="Helical" evidence="2">
    <location>
        <begin position="238"/>
        <end position="260"/>
    </location>
</feature>
<reference evidence="3" key="1">
    <citation type="journal article" date="2014" name="Front. Microbiol.">
        <title>High frequency of phylogenetically diverse reductive dehalogenase-homologous genes in deep subseafloor sedimentary metagenomes.</title>
        <authorList>
            <person name="Kawai M."/>
            <person name="Futagami T."/>
            <person name="Toyoda A."/>
            <person name="Takaki Y."/>
            <person name="Nishi S."/>
            <person name="Hori S."/>
            <person name="Arai W."/>
            <person name="Tsubouchi T."/>
            <person name="Morono Y."/>
            <person name="Uchiyama I."/>
            <person name="Ito T."/>
            <person name="Fujiyama A."/>
            <person name="Inagaki F."/>
            <person name="Takami H."/>
        </authorList>
    </citation>
    <scope>NUCLEOTIDE SEQUENCE</scope>
    <source>
        <strain evidence="3">Expedition CK06-06</strain>
    </source>
</reference>
<evidence type="ECO:0000256" key="2">
    <source>
        <dbReference type="SAM" id="Phobius"/>
    </source>
</evidence>
<dbReference type="GO" id="GO:0015297">
    <property type="term" value="F:antiporter activity"/>
    <property type="evidence" value="ECO:0007669"/>
    <property type="project" value="InterPro"/>
</dbReference>
<feature type="transmembrane region" description="Helical" evidence="2">
    <location>
        <begin position="109"/>
        <end position="129"/>
    </location>
</feature>
<dbReference type="GO" id="GO:0042910">
    <property type="term" value="F:xenobiotic transmembrane transporter activity"/>
    <property type="evidence" value="ECO:0007669"/>
    <property type="project" value="InterPro"/>
</dbReference>